<dbReference type="EMBL" id="JANBPU010000366">
    <property type="protein sequence ID" value="KAJ1912218.1"/>
    <property type="molecule type" value="Genomic_DNA"/>
</dbReference>
<gene>
    <name evidence="3" type="ORF">H4219_005683</name>
</gene>
<sequence length="140" mass="16441">MFTSSLFLQQLAERERSLDWSPNHFVADHFYHAPPNPPKENPKPTKPQPPQKHNHSGCGCHCCKEKLLKELEEKKKQAQLKELEEKKKLAQLKELEAKKKEEAQKLEIAKSHGFCCYSCYQKAFSSSSWEHYHHHHHHCC</sequence>
<organism evidence="3 4">
    <name type="scientific">Mycoemilia scoparia</name>
    <dbReference type="NCBI Taxonomy" id="417184"/>
    <lineage>
        <taxon>Eukaryota</taxon>
        <taxon>Fungi</taxon>
        <taxon>Fungi incertae sedis</taxon>
        <taxon>Zoopagomycota</taxon>
        <taxon>Kickxellomycotina</taxon>
        <taxon>Kickxellomycetes</taxon>
        <taxon>Kickxellales</taxon>
        <taxon>Kickxellaceae</taxon>
        <taxon>Mycoemilia</taxon>
    </lineage>
</organism>
<evidence type="ECO:0000313" key="3">
    <source>
        <dbReference type="EMBL" id="KAJ1912218.1"/>
    </source>
</evidence>
<name>A0A9W7ZS92_9FUNG</name>
<proteinExistence type="predicted"/>
<reference evidence="3" key="1">
    <citation type="submission" date="2022-07" db="EMBL/GenBank/DDBJ databases">
        <title>Phylogenomic reconstructions and comparative analyses of Kickxellomycotina fungi.</title>
        <authorList>
            <person name="Reynolds N.K."/>
            <person name="Stajich J.E."/>
            <person name="Barry K."/>
            <person name="Grigoriev I.V."/>
            <person name="Crous P."/>
            <person name="Smith M.E."/>
        </authorList>
    </citation>
    <scope>NUCLEOTIDE SEQUENCE</scope>
    <source>
        <strain evidence="3">NBRC 100468</strain>
    </source>
</reference>
<evidence type="ECO:0000256" key="1">
    <source>
        <dbReference type="SAM" id="Coils"/>
    </source>
</evidence>
<comment type="caution">
    <text evidence="3">The sequence shown here is derived from an EMBL/GenBank/DDBJ whole genome shotgun (WGS) entry which is preliminary data.</text>
</comment>
<protein>
    <submittedName>
        <fullName evidence="3">Uncharacterized protein</fullName>
    </submittedName>
</protein>
<dbReference type="Proteomes" id="UP001150538">
    <property type="component" value="Unassembled WGS sequence"/>
</dbReference>
<evidence type="ECO:0000313" key="4">
    <source>
        <dbReference type="Proteomes" id="UP001150538"/>
    </source>
</evidence>
<dbReference type="AlphaFoldDB" id="A0A9W7ZS92"/>
<evidence type="ECO:0000256" key="2">
    <source>
        <dbReference type="SAM" id="MobiDB-lite"/>
    </source>
</evidence>
<keyword evidence="4" id="KW-1185">Reference proteome</keyword>
<feature type="region of interest" description="Disordered" evidence="2">
    <location>
        <begin position="29"/>
        <end position="58"/>
    </location>
</feature>
<keyword evidence="1" id="KW-0175">Coiled coil</keyword>
<feature type="compositionally biased region" description="Pro residues" evidence="2">
    <location>
        <begin position="34"/>
        <end position="50"/>
    </location>
</feature>
<feature type="coiled-coil region" evidence="1">
    <location>
        <begin position="64"/>
        <end position="112"/>
    </location>
</feature>
<accession>A0A9W7ZS92</accession>